<sequence>MSTGTTIRATIDRKKFVAVLELLALLPQSESDEESTELGGVRLMYAKTNPDLGGCIDLQFELSLSDITEDSNERCWGGFCRLLCVLLPSGIGEKDPTLRTFTTLEQFLEVDSVLDKLPPSERRILGEDGHLVRLLTFEYNPEKFTGGVKVILELNIKFLQDDFVPLKKILTLLI</sequence>
<comment type="caution">
    <text evidence="1">The sequence shown here is derived from an EMBL/GenBank/DDBJ whole genome shotgun (WGS) entry which is preliminary data.</text>
</comment>
<evidence type="ECO:0000313" key="2">
    <source>
        <dbReference type="Proteomes" id="UP000178270"/>
    </source>
</evidence>
<organism evidence="1 2">
    <name type="scientific">candidate division WWE3 bacterium RBG_13_37_7</name>
    <dbReference type="NCBI Taxonomy" id="1802609"/>
    <lineage>
        <taxon>Bacteria</taxon>
        <taxon>Katanobacteria</taxon>
    </lineage>
</organism>
<accession>A0A1F4U3U5</accession>
<evidence type="ECO:0000313" key="1">
    <source>
        <dbReference type="EMBL" id="OGC38963.1"/>
    </source>
</evidence>
<dbReference type="Proteomes" id="UP000178270">
    <property type="component" value="Unassembled WGS sequence"/>
</dbReference>
<proteinExistence type="predicted"/>
<protein>
    <submittedName>
        <fullName evidence="1">Uncharacterized protein</fullName>
    </submittedName>
</protein>
<dbReference type="EMBL" id="MEUS01000007">
    <property type="protein sequence ID" value="OGC38963.1"/>
    <property type="molecule type" value="Genomic_DNA"/>
</dbReference>
<reference evidence="1 2" key="1">
    <citation type="journal article" date="2016" name="Nat. Commun.">
        <title>Thousands of microbial genomes shed light on interconnected biogeochemical processes in an aquifer system.</title>
        <authorList>
            <person name="Anantharaman K."/>
            <person name="Brown C.T."/>
            <person name="Hug L.A."/>
            <person name="Sharon I."/>
            <person name="Castelle C.J."/>
            <person name="Probst A.J."/>
            <person name="Thomas B.C."/>
            <person name="Singh A."/>
            <person name="Wilkins M.J."/>
            <person name="Karaoz U."/>
            <person name="Brodie E.L."/>
            <person name="Williams K.H."/>
            <person name="Hubbard S.S."/>
            <person name="Banfield J.F."/>
        </authorList>
    </citation>
    <scope>NUCLEOTIDE SEQUENCE [LARGE SCALE GENOMIC DNA]</scope>
</reference>
<dbReference type="AlphaFoldDB" id="A0A1F4U3U5"/>
<name>A0A1F4U3U5_UNCKA</name>
<gene>
    <name evidence="1" type="ORF">A3K42_00405</name>
</gene>